<sequence>MSDAFFARSDASPEVEDPNKTHTVAELGSPAERRMTVNPHLPVINEPKHGLLAILRSFPNESQREVITKMEAIWTEIGLSDAEREKRLKVFENIISQELSAILEKAYESQASYRRSLEDRVARYLQEIRTAEDLLNIQPSQEFLEAESGAEVFRREYILRARCNELLALRAEREKALEVMVLANEKYSRALGRPTFPLHHHNLRLRTENLEALQTVNAELEVQYTFLSNGMIGLRKELEELAFMLKEPLSGINWELLTEANIKFIKDRTSHLEQLKAERIATGKEVLQRIYHLCRRVELKSELLDAHPELESQLFDPEVLVQLTEERNRLEQLTKENLHAVTMHLRERICAMYEKTYASQSEKESFPGFESEEFTEALLDIHEAELNRLEEKLDTNRALYELLDEHLKLLHEKVEFEEKECDPKVMQNRGGILLKVQNEKKKVVAKISKVLADLNVVIEKNMTDCKPEMLVWDLPVSAFLQQRQQEMEKEKSDSVKDRRVKDQGSGVKRGKTQKETPTVKRLKNENLKTATGSGLKIKAVVHRTVDRANESSSSLVKPQSSVAQPASTAVQPSSSTLTKIGPVRQRLNFDASTGSGVVNKAVSRLGTPKSTAGTVSTPKTAGKK</sequence>
<gene>
    <name evidence="3" type="primary">RvY_05717</name>
    <name evidence="3" type="synonym">RvY_05717.1</name>
    <name evidence="3" type="ORF">RvY_05717-1</name>
</gene>
<dbReference type="GO" id="GO:0051256">
    <property type="term" value="P:mitotic spindle midzone assembly"/>
    <property type="evidence" value="ECO:0007669"/>
    <property type="project" value="TreeGrafter"/>
</dbReference>
<feature type="region of interest" description="Disordered" evidence="2">
    <location>
        <begin position="600"/>
        <end position="624"/>
    </location>
</feature>
<dbReference type="Gene3D" id="1.20.58.1520">
    <property type="match status" value="1"/>
</dbReference>
<feature type="compositionally biased region" description="Polar residues" evidence="2">
    <location>
        <begin position="608"/>
        <end position="624"/>
    </location>
</feature>
<keyword evidence="1" id="KW-0175">Coiled coil</keyword>
<dbReference type="Proteomes" id="UP000186922">
    <property type="component" value="Unassembled WGS sequence"/>
</dbReference>
<evidence type="ECO:0000256" key="1">
    <source>
        <dbReference type="SAM" id="Coils"/>
    </source>
</evidence>
<organism evidence="3 4">
    <name type="scientific">Ramazzottius varieornatus</name>
    <name type="common">Water bear</name>
    <name type="synonym">Tardigrade</name>
    <dbReference type="NCBI Taxonomy" id="947166"/>
    <lineage>
        <taxon>Eukaryota</taxon>
        <taxon>Metazoa</taxon>
        <taxon>Ecdysozoa</taxon>
        <taxon>Tardigrada</taxon>
        <taxon>Eutardigrada</taxon>
        <taxon>Parachela</taxon>
        <taxon>Hypsibioidea</taxon>
        <taxon>Ramazzottiidae</taxon>
        <taxon>Ramazzottius</taxon>
    </lineage>
</organism>
<dbReference type="AlphaFoldDB" id="A0A1D1UW01"/>
<dbReference type="EMBL" id="BDGG01000002">
    <property type="protein sequence ID" value="GAU93844.1"/>
    <property type="molecule type" value="Genomic_DNA"/>
</dbReference>
<proteinExistence type="predicted"/>
<dbReference type="Pfam" id="PF03999">
    <property type="entry name" value="MAP65_ASE1"/>
    <property type="match status" value="1"/>
</dbReference>
<feature type="compositionally biased region" description="Low complexity" evidence="2">
    <location>
        <begin position="551"/>
        <end position="561"/>
    </location>
</feature>
<dbReference type="STRING" id="947166.A0A1D1UW01"/>
<dbReference type="GO" id="GO:1990023">
    <property type="term" value="C:mitotic spindle midzone"/>
    <property type="evidence" value="ECO:0007669"/>
    <property type="project" value="TreeGrafter"/>
</dbReference>
<feature type="region of interest" description="Disordered" evidence="2">
    <location>
        <begin position="487"/>
        <end position="518"/>
    </location>
</feature>
<protein>
    <submittedName>
        <fullName evidence="3">Uncharacterized protein</fullName>
    </submittedName>
</protein>
<feature type="compositionally biased region" description="Basic and acidic residues" evidence="2">
    <location>
        <begin position="487"/>
        <end position="502"/>
    </location>
</feature>
<reference evidence="3 4" key="1">
    <citation type="journal article" date="2016" name="Nat. Commun.">
        <title>Extremotolerant tardigrade genome and improved radiotolerance of human cultured cells by tardigrade-unique protein.</title>
        <authorList>
            <person name="Hashimoto T."/>
            <person name="Horikawa D.D."/>
            <person name="Saito Y."/>
            <person name="Kuwahara H."/>
            <person name="Kozuka-Hata H."/>
            <person name="Shin-I T."/>
            <person name="Minakuchi Y."/>
            <person name="Ohishi K."/>
            <person name="Motoyama A."/>
            <person name="Aizu T."/>
            <person name="Enomoto A."/>
            <person name="Kondo K."/>
            <person name="Tanaka S."/>
            <person name="Hara Y."/>
            <person name="Koshikawa S."/>
            <person name="Sagara H."/>
            <person name="Miura T."/>
            <person name="Yokobori S."/>
            <person name="Miyagawa K."/>
            <person name="Suzuki Y."/>
            <person name="Kubo T."/>
            <person name="Oyama M."/>
            <person name="Kohara Y."/>
            <person name="Fujiyama A."/>
            <person name="Arakawa K."/>
            <person name="Katayama T."/>
            <person name="Toyoda A."/>
            <person name="Kunieda T."/>
        </authorList>
    </citation>
    <scope>NUCLEOTIDE SEQUENCE [LARGE SCALE GENOMIC DNA]</scope>
    <source>
        <strain evidence="3 4">YOKOZUNA-1</strain>
    </source>
</reference>
<feature type="compositionally biased region" description="Polar residues" evidence="2">
    <location>
        <begin position="562"/>
        <end position="577"/>
    </location>
</feature>
<evidence type="ECO:0000313" key="3">
    <source>
        <dbReference type="EMBL" id="GAU93844.1"/>
    </source>
</evidence>
<dbReference type="OrthoDB" id="642895at2759"/>
<feature type="coiled-coil region" evidence="1">
    <location>
        <begin position="372"/>
        <end position="420"/>
    </location>
</feature>
<dbReference type="InterPro" id="IPR007145">
    <property type="entry name" value="MAP65_Ase1_PRC1"/>
</dbReference>
<evidence type="ECO:0000256" key="2">
    <source>
        <dbReference type="SAM" id="MobiDB-lite"/>
    </source>
</evidence>
<evidence type="ECO:0000313" key="4">
    <source>
        <dbReference type="Proteomes" id="UP000186922"/>
    </source>
</evidence>
<dbReference type="PANTHER" id="PTHR19321:SF41">
    <property type="entry name" value="FASCETTO-RELATED"/>
    <property type="match status" value="1"/>
</dbReference>
<dbReference type="GO" id="GO:0005737">
    <property type="term" value="C:cytoplasm"/>
    <property type="evidence" value="ECO:0007669"/>
    <property type="project" value="TreeGrafter"/>
</dbReference>
<feature type="region of interest" description="Disordered" evidence="2">
    <location>
        <begin position="1"/>
        <end position="22"/>
    </location>
</feature>
<accession>A0A1D1UW01</accession>
<comment type="caution">
    <text evidence="3">The sequence shown here is derived from an EMBL/GenBank/DDBJ whole genome shotgun (WGS) entry which is preliminary data.</text>
</comment>
<keyword evidence="4" id="KW-1185">Reference proteome</keyword>
<name>A0A1D1UW01_RAMVA</name>
<dbReference type="GO" id="GO:0008017">
    <property type="term" value="F:microtubule binding"/>
    <property type="evidence" value="ECO:0007669"/>
    <property type="project" value="InterPro"/>
</dbReference>
<dbReference type="PANTHER" id="PTHR19321">
    <property type="entry name" value="PROTEIN REGULATOR OF CYTOKINESIS 1 PRC1-RELATED"/>
    <property type="match status" value="1"/>
</dbReference>
<feature type="region of interest" description="Disordered" evidence="2">
    <location>
        <begin position="549"/>
        <end position="577"/>
    </location>
</feature>